<organism evidence="1 2">
    <name type="scientific">Micromonospora matsumotoense</name>
    <dbReference type="NCBI Taxonomy" id="121616"/>
    <lineage>
        <taxon>Bacteria</taxon>
        <taxon>Bacillati</taxon>
        <taxon>Actinomycetota</taxon>
        <taxon>Actinomycetes</taxon>
        <taxon>Micromonosporales</taxon>
        <taxon>Micromonosporaceae</taxon>
        <taxon>Micromonospora</taxon>
    </lineage>
</organism>
<name>A0A1C4VM67_9ACTN</name>
<keyword evidence="2" id="KW-1185">Reference proteome</keyword>
<dbReference type="RefSeq" id="WP_176738850.1">
    <property type="nucleotide sequence ID" value="NZ_FMCU01000002.1"/>
</dbReference>
<dbReference type="AlphaFoldDB" id="A0A1C4VM67"/>
<dbReference type="STRING" id="121616.GA0070216_102458"/>
<dbReference type="Proteomes" id="UP000198797">
    <property type="component" value="Unassembled WGS sequence"/>
</dbReference>
<dbReference type="EMBL" id="FMCU01000002">
    <property type="protein sequence ID" value="SCE84859.1"/>
    <property type="molecule type" value="Genomic_DNA"/>
</dbReference>
<accession>A0A1C4VM67</accession>
<proteinExistence type="predicted"/>
<reference evidence="2" key="1">
    <citation type="submission" date="2016-06" db="EMBL/GenBank/DDBJ databases">
        <authorList>
            <person name="Varghese N."/>
            <person name="Submissions Spin"/>
        </authorList>
    </citation>
    <scope>NUCLEOTIDE SEQUENCE [LARGE SCALE GENOMIC DNA]</scope>
    <source>
        <strain evidence="2">DSM 44100</strain>
    </source>
</reference>
<protein>
    <submittedName>
        <fullName evidence="1">Uncharacterized protein</fullName>
    </submittedName>
</protein>
<gene>
    <name evidence="1" type="ORF">GA0070216_102458</name>
</gene>
<sequence>MVRERHDRVRYWYQDSTGLDHGGCRWHPSRRDHELIADRLGAFLATAPVRW</sequence>
<evidence type="ECO:0000313" key="1">
    <source>
        <dbReference type="EMBL" id="SCE84859.1"/>
    </source>
</evidence>
<evidence type="ECO:0000313" key="2">
    <source>
        <dbReference type="Proteomes" id="UP000198797"/>
    </source>
</evidence>